<dbReference type="PANTHER" id="PTHR20856">
    <property type="entry name" value="DNA-DIRECTED RNA POLYMERASE I SUBUNIT 2"/>
    <property type="match status" value="1"/>
</dbReference>
<name>A0AAV8V900_9CUCU</name>
<evidence type="ECO:0000313" key="8">
    <source>
        <dbReference type="EMBL" id="KAJ8910609.1"/>
    </source>
</evidence>
<evidence type="ECO:0000313" key="9">
    <source>
        <dbReference type="Proteomes" id="UP001159042"/>
    </source>
</evidence>
<keyword evidence="5" id="KW-0548">Nucleotidyltransferase</keyword>
<dbReference type="GO" id="GO:0000428">
    <property type="term" value="C:DNA-directed RNA polymerase complex"/>
    <property type="evidence" value="ECO:0007669"/>
    <property type="project" value="UniProtKB-KW"/>
</dbReference>
<dbReference type="SUPFAM" id="SSF64484">
    <property type="entry name" value="beta and beta-prime subunits of DNA dependent RNA-polymerase"/>
    <property type="match status" value="1"/>
</dbReference>
<comment type="similarity">
    <text evidence="1">Belongs to the RNA polymerase beta chain family.</text>
</comment>
<protein>
    <recommendedName>
        <fullName evidence="2">DNA-directed RNA polymerase</fullName>
        <ecNumber evidence="2">2.7.7.6</ecNumber>
    </recommendedName>
</protein>
<dbReference type="EC" id="2.7.7.6" evidence="2"/>
<dbReference type="InterPro" id="IPR007121">
    <property type="entry name" value="RNA_pol_bsu_CS"/>
</dbReference>
<dbReference type="GO" id="GO:0032549">
    <property type="term" value="F:ribonucleoside binding"/>
    <property type="evidence" value="ECO:0007669"/>
    <property type="project" value="InterPro"/>
</dbReference>
<evidence type="ECO:0000256" key="3">
    <source>
        <dbReference type="ARBA" id="ARBA00022478"/>
    </source>
</evidence>
<evidence type="ECO:0000259" key="7">
    <source>
        <dbReference type="Pfam" id="PF00562"/>
    </source>
</evidence>
<dbReference type="Proteomes" id="UP001159042">
    <property type="component" value="Unassembled WGS sequence"/>
</dbReference>
<dbReference type="InterPro" id="IPR014724">
    <property type="entry name" value="RNA_pol_RPB2_OB-fold"/>
</dbReference>
<dbReference type="Gene3D" id="2.40.50.150">
    <property type="match status" value="1"/>
</dbReference>
<dbReference type="InterPro" id="IPR007120">
    <property type="entry name" value="DNA-dir_RNAP_su2_dom"/>
</dbReference>
<dbReference type="GO" id="GO:0003899">
    <property type="term" value="F:DNA-directed RNA polymerase activity"/>
    <property type="evidence" value="ECO:0007669"/>
    <property type="project" value="UniProtKB-EC"/>
</dbReference>
<feature type="non-terminal residue" evidence="8">
    <location>
        <position position="146"/>
    </location>
</feature>
<keyword evidence="6" id="KW-0804">Transcription</keyword>
<proteinExistence type="inferred from homology"/>
<gene>
    <name evidence="8" type="ORF">NQ315_003337</name>
</gene>
<evidence type="ECO:0000256" key="2">
    <source>
        <dbReference type="ARBA" id="ARBA00012418"/>
    </source>
</evidence>
<evidence type="ECO:0000256" key="1">
    <source>
        <dbReference type="ARBA" id="ARBA00006835"/>
    </source>
</evidence>
<evidence type="ECO:0000256" key="4">
    <source>
        <dbReference type="ARBA" id="ARBA00022679"/>
    </source>
</evidence>
<reference evidence="8 9" key="1">
    <citation type="journal article" date="2023" name="Insect Mol. Biol.">
        <title>Genome sequencing provides insights into the evolution of gene families encoding plant cell wall-degrading enzymes in longhorned beetles.</title>
        <authorList>
            <person name="Shin N.R."/>
            <person name="Okamura Y."/>
            <person name="Kirsch R."/>
            <person name="Pauchet Y."/>
        </authorList>
    </citation>
    <scope>NUCLEOTIDE SEQUENCE [LARGE SCALE GENOMIC DNA]</scope>
    <source>
        <strain evidence="8">EAD_L_NR</strain>
    </source>
</reference>
<organism evidence="8 9">
    <name type="scientific">Exocentrus adspersus</name>
    <dbReference type="NCBI Taxonomy" id="1586481"/>
    <lineage>
        <taxon>Eukaryota</taxon>
        <taxon>Metazoa</taxon>
        <taxon>Ecdysozoa</taxon>
        <taxon>Arthropoda</taxon>
        <taxon>Hexapoda</taxon>
        <taxon>Insecta</taxon>
        <taxon>Pterygota</taxon>
        <taxon>Neoptera</taxon>
        <taxon>Endopterygota</taxon>
        <taxon>Coleoptera</taxon>
        <taxon>Polyphaga</taxon>
        <taxon>Cucujiformia</taxon>
        <taxon>Chrysomeloidea</taxon>
        <taxon>Cerambycidae</taxon>
        <taxon>Lamiinae</taxon>
        <taxon>Acanthocinini</taxon>
        <taxon>Exocentrus</taxon>
    </lineage>
</organism>
<dbReference type="PROSITE" id="PS01166">
    <property type="entry name" value="RNA_POL_BETA"/>
    <property type="match status" value="1"/>
</dbReference>
<dbReference type="GO" id="GO:0003677">
    <property type="term" value="F:DNA binding"/>
    <property type="evidence" value="ECO:0007669"/>
    <property type="project" value="InterPro"/>
</dbReference>
<accession>A0AAV8V900</accession>
<dbReference type="AlphaFoldDB" id="A0AAV8V900"/>
<dbReference type="GO" id="GO:0006351">
    <property type="term" value="P:DNA-templated transcription"/>
    <property type="evidence" value="ECO:0007669"/>
    <property type="project" value="InterPro"/>
</dbReference>
<feature type="domain" description="DNA-directed RNA polymerase subunit 2 hybrid-binding" evidence="7">
    <location>
        <begin position="7"/>
        <end position="146"/>
    </location>
</feature>
<dbReference type="InterPro" id="IPR015712">
    <property type="entry name" value="DNA-dir_RNA_pol_su2"/>
</dbReference>
<evidence type="ECO:0000256" key="6">
    <source>
        <dbReference type="ARBA" id="ARBA00023163"/>
    </source>
</evidence>
<dbReference type="EMBL" id="JANEYG010000274">
    <property type="protein sequence ID" value="KAJ8910609.1"/>
    <property type="molecule type" value="Genomic_DNA"/>
</dbReference>
<keyword evidence="3" id="KW-0240">DNA-directed RNA polymerase</keyword>
<comment type="caution">
    <text evidence="8">The sequence shown here is derived from an EMBL/GenBank/DDBJ whole genome shotgun (WGS) entry which is preliminary data.</text>
</comment>
<dbReference type="Pfam" id="PF00562">
    <property type="entry name" value="RNA_pol_Rpb2_6"/>
    <property type="match status" value="1"/>
</dbReference>
<dbReference type="Gene3D" id="2.40.270.10">
    <property type="entry name" value="DNA-directed RNA polymerase, subunit 2, domain 6"/>
    <property type="match status" value="1"/>
</dbReference>
<keyword evidence="4" id="KW-0808">Transferase</keyword>
<sequence>MTRPTQHERFAKPSRNFVVRMKNCNYEKLDEDGLINPQVRVNGNDILIGKIVPILDIEKNSSTQMRATESGIVDKVIISSKEGYKFTKVRVRSNRIPQMGDKFASRHGQKGTIGITMRQEDMPFTSEGLIPDIIINPHAIPSRMTI</sequence>
<evidence type="ECO:0000256" key="5">
    <source>
        <dbReference type="ARBA" id="ARBA00022695"/>
    </source>
</evidence>
<dbReference type="InterPro" id="IPR037033">
    <property type="entry name" value="DNA-dir_RNAP_su2_hyb_sf"/>
</dbReference>
<keyword evidence="9" id="KW-1185">Reference proteome</keyword>